<keyword evidence="5" id="KW-1185">Reference proteome</keyword>
<evidence type="ECO:0000256" key="1">
    <source>
        <dbReference type="ARBA" id="ARBA00005261"/>
    </source>
</evidence>
<dbReference type="VEuPathDB" id="VectorBase:AALB007180"/>
<protein>
    <recommendedName>
        <fullName evidence="2">Proteasome assembly chaperone 1</fullName>
    </recommendedName>
</protein>
<evidence type="ECO:0000256" key="2">
    <source>
        <dbReference type="ARBA" id="ARBA00019180"/>
    </source>
</evidence>
<reference evidence="4" key="2">
    <citation type="submission" date="2022-08" db="UniProtKB">
        <authorList>
            <consortium name="EnsemblMetazoa"/>
        </authorList>
    </citation>
    <scope>IDENTIFICATION</scope>
    <source>
        <strain evidence="4">STECLA/ALBI9_A</strain>
    </source>
</reference>
<dbReference type="KEGG" id="aali:118460252"/>
<evidence type="ECO:0000256" key="3">
    <source>
        <dbReference type="ARBA" id="ARBA00023186"/>
    </source>
</evidence>
<dbReference type="PANTHER" id="PTHR15069:SF1">
    <property type="entry name" value="PROTEASOME ASSEMBLY CHAPERONE 1"/>
    <property type="match status" value="1"/>
</dbReference>
<sequence length="245" mass="26965">MSLTFGEIVEPSTRAFWDDYDEQEEGDSKPFEPLEWIVFNEQDANTTEETEIQKTLTAPFRLLIFEGQKVSSFVGTAILKGNKSPVLQLSCGTVCLFHVPAERLVVCVSEEIDPNLFGHITEKLEPWLVAAESVTTISLQPAVMYKGATERELEQVCFIKSLGDAVTGGLVGKLEAPNVLTGVAAGAVAYRKFQLKPAAAYGCYVDSVVIDSVSSEPILRLLKSIGIPCAERYELKFRNSSNLYM</sequence>
<dbReference type="InterPro" id="IPR016565">
    <property type="entry name" value="Proteasome_assmbl_chp_1"/>
</dbReference>
<dbReference type="RefSeq" id="XP_035780312.1">
    <property type="nucleotide sequence ID" value="XM_035924419.1"/>
</dbReference>
<dbReference type="GO" id="GO:0005783">
    <property type="term" value="C:endoplasmic reticulum"/>
    <property type="evidence" value="ECO:0007669"/>
    <property type="project" value="InterPro"/>
</dbReference>
<name>A0A182FKX2_ANOAL</name>
<dbReference type="Proteomes" id="UP000069272">
    <property type="component" value="Chromosome 2R"/>
</dbReference>
<dbReference type="AlphaFoldDB" id="A0A182FKX2"/>
<dbReference type="GeneID" id="118460252"/>
<dbReference type="EnsemblMetazoa" id="AALB007180-RA">
    <property type="protein sequence ID" value="AALB007180-PA"/>
    <property type="gene ID" value="AALB007180"/>
</dbReference>
<dbReference type="GO" id="GO:0080129">
    <property type="term" value="P:proteasome core complex assembly"/>
    <property type="evidence" value="ECO:0007669"/>
    <property type="project" value="TreeGrafter"/>
</dbReference>
<accession>A0A182FKX2</accession>
<organism evidence="4 5">
    <name type="scientific">Anopheles albimanus</name>
    <name type="common">New world malaria mosquito</name>
    <dbReference type="NCBI Taxonomy" id="7167"/>
    <lineage>
        <taxon>Eukaryota</taxon>
        <taxon>Metazoa</taxon>
        <taxon>Ecdysozoa</taxon>
        <taxon>Arthropoda</taxon>
        <taxon>Hexapoda</taxon>
        <taxon>Insecta</taxon>
        <taxon>Pterygota</taxon>
        <taxon>Neoptera</taxon>
        <taxon>Endopterygota</taxon>
        <taxon>Diptera</taxon>
        <taxon>Nematocera</taxon>
        <taxon>Culicoidea</taxon>
        <taxon>Culicidae</taxon>
        <taxon>Anophelinae</taxon>
        <taxon>Anopheles</taxon>
    </lineage>
</organism>
<reference evidence="4 5" key="1">
    <citation type="journal article" date="2017" name="G3 (Bethesda)">
        <title>The Physical Genome Mapping of Anopheles albimanus Corrected Scaffold Misassemblies and Identified Interarm Rearrangements in Genus Anopheles.</title>
        <authorList>
            <person name="Artemov G.N."/>
            <person name="Peery A.N."/>
            <person name="Jiang X."/>
            <person name="Tu Z."/>
            <person name="Stegniy V.N."/>
            <person name="Sharakhova M.V."/>
            <person name="Sharakhov I.V."/>
        </authorList>
    </citation>
    <scope>NUCLEOTIDE SEQUENCE [LARGE SCALE GENOMIC DNA]</scope>
    <source>
        <strain evidence="4 5">ALBI9_A</strain>
    </source>
</reference>
<dbReference type="GO" id="GO:0070628">
    <property type="term" value="F:proteasome binding"/>
    <property type="evidence" value="ECO:0007669"/>
    <property type="project" value="TreeGrafter"/>
</dbReference>
<comment type="similarity">
    <text evidence="1">Belongs to the PSMG1 family.</text>
</comment>
<evidence type="ECO:0000313" key="4">
    <source>
        <dbReference type="EnsemblMetazoa" id="AALB007180-PA"/>
    </source>
</evidence>
<dbReference type="PANTHER" id="PTHR15069">
    <property type="entry name" value="PROTEASOME ASSEMBLY CHAPERONE 1"/>
    <property type="match status" value="1"/>
</dbReference>
<proteinExistence type="inferred from homology"/>
<dbReference type="OrthoDB" id="17536at2759"/>
<dbReference type="STRING" id="7167.A0A182FKX2"/>
<dbReference type="CTD" id="8624"/>
<keyword evidence="3" id="KW-0143">Chaperone</keyword>
<dbReference type="VEuPathDB" id="VectorBase:AALB20_031778"/>
<evidence type="ECO:0000313" key="5">
    <source>
        <dbReference type="Proteomes" id="UP000069272"/>
    </source>
</evidence>